<feature type="non-terminal residue" evidence="3">
    <location>
        <position position="1"/>
    </location>
</feature>
<dbReference type="Gene3D" id="3.40.50.2300">
    <property type="match status" value="3"/>
</dbReference>
<evidence type="ECO:0000313" key="3">
    <source>
        <dbReference type="EMBL" id="SVD03570.1"/>
    </source>
</evidence>
<feature type="non-terminal residue" evidence="3">
    <location>
        <position position="315"/>
    </location>
</feature>
<dbReference type="InterPro" id="IPR051010">
    <property type="entry name" value="BCAA_transport"/>
</dbReference>
<reference evidence="3" key="1">
    <citation type="submission" date="2018-05" db="EMBL/GenBank/DDBJ databases">
        <authorList>
            <person name="Lanie J.A."/>
            <person name="Ng W.-L."/>
            <person name="Kazmierczak K.M."/>
            <person name="Andrzejewski T.M."/>
            <person name="Davidsen T.M."/>
            <person name="Wayne K.J."/>
            <person name="Tettelin H."/>
            <person name="Glass J.I."/>
            <person name="Rusch D."/>
            <person name="Podicherti R."/>
            <person name="Tsui H.-C.T."/>
            <person name="Winkler M.E."/>
        </authorList>
    </citation>
    <scope>NUCLEOTIDE SEQUENCE</scope>
</reference>
<protein>
    <recommendedName>
        <fullName evidence="2">Leucine-binding protein domain-containing protein</fullName>
    </recommendedName>
</protein>
<proteinExistence type="predicted"/>
<organism evidence="3">
    <name type="scientific">marine metagenome</name>
    <dbReference type="NCBI Taxonomy" id="408172"/>
    <lineage>
        <taxon>unclassified sequences</taxon>
        <taxon>metagenomes</taxon>
        <taxon>ecological metagenomes</taxon>
    </lineage>
</organism>
<feature type="domain" description="Leucine-binding protein" evidence="2">
    <location>
        <begin position="6"/>
        <end position="188"/>
    </location>
</feature>
<dbReference type="AlphaFoldDB" id="A0A382S1A0"/>
<dbReference type="CDD" id="cd06339">
    <property type="entry name" value="PBP1_YraM_LppC_lipoprotein-like"/>
    <property type="match status" value="1"/>
</dbReference>
<dbReference type="EMBL" id="UINC01125619">
    <property type="protein sequence ID" value="SVD03570.1"/>
    <property type="molecule type" value="Genomic_DNA"/>
</dbReference>
<dbReference type="PANTHER" id="PTHR30483">
    <property type="entry name" value="LEUCINE-SPECIFIC-BINDING PROTEIN"/>
    <property type="match status" value="1"/>
</dbReference>
<gene>
    <name evidence="3" type="ORF">METZ01_LOCUS356424</name>
</gene>
<dbReference type="InterPro" id="IPR028081">
    <property type="entry name" value="Leu-bd"/>
</dbReference>
<dbReference type="Pfam" id="PF13458">
    <property type="entry name" value="Peripla_BP_6"/>
    <property type="match status" value="1"/>
</dbReference>
<name>A0A382S1A0_9ZZZZ</name>
<sequence>NKENKLRIGAVLPLTGKMALSGQQVLQGIQLAVSELNLVHQGTLLEVTIKDSASAPIENTVEELAIDPSIIGIVGPVLSGFVRDVIPIADRYHLAMMTPTASSPGLAKQSPYIFRNVATRELQGKYIAEYAVNRLSLRRFVVLYPSEEFGFELRDAFVKEVESLGQEVVALIPYERSQTDFKKQIQEMGGIDDDKLEKLVKDQVKNNTESKSLGQNGPISRPFAEMGLWSGDEVENLKVSLELSYDAIFLPGFYDKVGLIVPQLVFYNIETATLLGSSGWNSTKLTEMTGKHMRKGYFIDGFYAKSKRPEVVRFV</sequence>
<dbReference type="InterPro" id="IPR028082">
    <property type="entry name" value="Peripla_BP_I"/>
</dbReference>
<evidence type="ECO:0000256" key="1">
    <source>
        <dbReference type="ARBA" id="ARBA00022729"/>
    </source>
</evidence>
<keyword evidence="1" id="KW-0732">Signal</keyword>
<evidence type="ECO:0000259" key="2">
    <source>
        <dbReference type="Pfam" id="PF13458"/>
    </source>
</evidence>
<dbReference type="SUPFAM" id="SSF53822">
    <property type="entry name" value="Periplasmic binding protein-like I"/>
    <property type="match status" value="1"/>
</dbReference>
<dbReference type="PANTHER" id="PTHR30483:SF6">
    <property type="entry name" value="PERIPLASMIC BINDING PROTEIN OF ABC TRANSPORTER FOR NATURAL AMINO ACIDS"/>
    <property type="match status" value="1"/>
</dbReference>
<accession>A0A382S1A0</accession>